<dbReference type="PANTHER" id="PTHR34295">
    <property type="entry name" value="BIOTIN TRANSPORTER BIOY"/>
    <property type="match status" value="1"/>
</dbReference>
<organism evidence="10 11">
    <name type="scientific">Tepidibacillus decaturensis</name>
    <dbReference type="NCBI Taxonomy" id="1413211"/>
    <lineage>
        <taxon>Bacteria</taxon>
        <taxon>Bacillati</taxon>
        <taxon>Bacillota</taxon>
        <taxon>Bacilli</taxon>
        <taxon>Bacillales</taxon>
        <taxon>Bacillaceae</taxon>
        <taxon>Tepidibacillus</taxon>
    </lineage>
</organism>
<evidence type="ECO:0000256" key="7">
    <source>
        <dbReference type="ARBA" id="ARBA00023136"/>
    </source>
</evidence>
<dbReference type="GO" id="GO:0015225">
    <property type="term" value="F:biotin transmembrane transporter activity"/>
    <property type="evidence" value="ECO:0007669"/>
    <property type="project" value="UniProtKB-UniRule"/>
</dbReference>
<evidence type="ECO:0000256" key="6">
    <source>
        <dbReference type="ARBA" id="ARBA00022989"/>
    </source>
</evidence>
<keyword evidence="5 9" id="KW-0812">Transmembrane</keyword>
<proteinExistence type="inferred from homology"/>
<name>A0A135L679_9BACI</name>
<comment type="caution">
    <text evidence="10">The sequence shown here is derived from an EMBL/GenBank/DDBJ whole genome shotgun (WGS) entry which is preliminary data.</text>
</comment>
<feature type="transmembrane region" description="Helical" evidence="9">
    <location>
        <begin position="115"/>
        <end position="136"/>
    </location>
</feature>
<dbReference type="InterPro" id="IPR003784">
    <property type="entry name" value="BioY"/>
</dbReference>
<evidence type="ECO:0000256" key="2">
    <source>
        <dbReference type="ARBA" id="ARBA00010692"/>
    </source>
</evidence>
<comment type="subcellular location">
    <subcellularLocation>
        <location evidence="1 8">Cell membrane</location>
        <topology evidence="1 8">Multi-pass membrane protein</topology>
    </subcellularLocation>
</comment>
<dbReference type="RefSeq" id="WP_068726158.1">
    <property type="nucleotide sequence ID" value="NZ_LSKU01000001.1"/>
</dbReference>
<feature type="transmembrane region" description="Helical" evidence="9">
    <location>
        <begin position="86"/>
        <end position="103"/>
    </location>
</feature>
<dbReference type="PIRSF" id="PIRSF016661">
    <property type="entry name" value="BioY"/>
    <property type="match status" value="1"/>
</dbReference>
<evidence type="ECO:0000256" key="5">
    <source>
        <dbReference type="ARBA" id="ARBA00022692"/>
    </source>
</evidence>
<reference evidence="10 11" key="1">
    <citation type="submission" date="2016-02" db="EMBL/GenBank/DDBJ databases">
        <title>Draft Genome for Tepidibacillus decaturensis nov. sp. Strain Z9, an Anaerobic, Moderately Thermophilic and Heterotrophic Bacterium from Deep Subsurface of the Illinois Basin, USA.</title>
        <authorList>
            <person name="Dong Y."/>
            <person name="Chang J.Y."/>
            <person name="Sanford R."/>
            <person name="Fouke B.W."/>
        </authorList>
    </citation>
    <scope>NUCLEOTIDE SEQUENCE [LARGE SCALE GENOMIC DNA]</scope>
    <source>
        <strain evidence="10 11">Z9</strain>
    </source>
</reference>
<dbReference type="STRING" id="1413211.U473_10710"/>
<evidence type="ECO:0000256" key="8">
    <source>
        <dbReference type="PIRNR" id="PIRNR016661"/>
    </source>
</evidence>
<evidence type="ECO:0000256" key="4">
    <source>
        <dbReference type="ARBA" id="ARBA00022475"/>
    </source>
</evidence>
<sequence length="186" mass="19529">MKLKEMMYVALFTAVVAVLGYLPAIPLAFIPVPITAQTLGVMLAGSVLGAKRGGLSMLVLVLLAAVGAPVLSGGSGGISVLLGPTGGYVLSWPIAAFVIGLLVERSWQNLKVWKLTLFHVIGGILIVYAIGIPYLAVVAKLNIYEALISNLAFIPGDLIKAFVAAVVAMQMKKSYPIIQPSQQVEV</sequence>
<comment type="similarity">
    <text evidence="2 8">Belongs to the BioY family.</text>
</comment>
<keyword evidence="4 8" id="KW-1003">Cell membrane</keyword>
<protein>
    <recommendedName>
        <fullName evidence="8">Biotin transporter</fullName>
    </recommendedName>
</protein>
<accession>A0A135L679</accession>
<evidence type="ECO:0000313" key="11">
    <source>
        <dbReference type="Proteomes" id="UP000070352"/>
    </source>
</evidence>
<gene>
    <name evidence="10" type="ORF">U473_10710</name>
</gene>
<dbReference type="OrthoDB" id="9803495at2"/>
<keyword evidence="6 9" id="KW-1133">Transmembrane helix</keyword>
<keyword evidence="11" id="KW-1185">Reference proteome</keyword>
<evidence type="ECO:0000313" key="10">
    <source>
        <dbReference type="EMBL" id="KXG44429.1"/>
    </source>
</evidence>
<dbReference type="Proteomes" id="UP000070352">
    <property type="component" value="Unassembled WGS sequence"/>
</dbReference>
<keyword evidence="3 8" id="KW-0813">Transport</keyword>
<evidence type="ECO:0000256" key="9">
    <source>
        <dbReference type="SAM" id="Phobius"/>
    </source>
</evidence>
<dbReference type="GO" id="GO:0005886">
    <property type="term" value="C:plasma membrane"/>
    <property type="evidence" value="ECO:0007669"/>
    <property type="project" value="UniProtKB-SubCell"/>
</dbReference>
<dbReference type="Pfam" id="PF02632">
    <property type="entry name" value="BioY"/>
    <property type="match status" value="1"/>
</dbReference>
<dbReference type="Gene3D" id="1.10.1760.20">
    <property type="match status" value="1"/>
</dbReference>
<dbReference type="AlphaFoldDB" id="A0A135L679"/>
<evidence type="ECO:0000256" key="3">
    <source>
        <dbReference type="ARBA" id="ARBA00022448"/>
    </source>
</evidence>
<keyword evidence="7 8" id="KW-0472">Membrane</keyword>
<dbReference type="EMBL" id="LSKU01000001">
    <property type="protein sequence ID" value="KXG44429.1"/>
    <property type="molecule type" value="Genomic_DNA"/>
</dbReference>
<feature type="transmembrane region" description="Helical" evidence="9">
    <location>
        <begin position="148"/>
        <end position="169"/>
    </location>
</feature>
<feature type="transmembrane region" description="Helical" evidence="9">
    <location>
        <begin position="57"/>
        <end position="80"/>
    </location>
</feature>
<dbReference type="PANTHER" id="PTHR34295:SF4">
    <property type="entry name" value="BIOTIN TRANSPORTER BIOY-RELATED"/>
    <property type="match status" value="1"/>
</dbReference>
<evidence type="ECO:0000256" key="1">
    <source>
        <dbReference type="ARBA" id="ARBA00004651"/>
    </source>
</evidence>